<evidence type="ECO:0000259" key="1">
    <source>
        <dbReference type="Pfam" id="PF11795"/>
    </source>
</evidence>
<evidence type="ECO:0000313" key="3">
    <source>
        <dbReference type="Proteomes" id="UP000755654"/>
    </source>
</evidence>
<proteinExistence type="predicted"/>
<organism evidence="2 3">
    <name type="scientific">Acidithiobacillus sulfurivorans</name>
    <dbReference type="NCBI Taxonomy" id="1958756"/>
    <lineage>
        <taxon>Bacteria</taxon>
        <taxon>Pseudomonadati</taxon>
        <taxon>Pseudomonadota</taxon>
        <taxon>Acidithiobacillia</taxon>
        <taxon>Acidithiobacillales</taxon>
        <taxon>Acidithiobacillaceae</taxon>
        <taxon>Acidithiobacillus</taxon>
    </lineage>
</organism>
<feature type="non-terminal residue" evidence="2">
    <location>
        <position position="76"/>
    </location>
</feature>
<feature type="domain" description="DUF3322" evidence="1">
    <location>
        <begin position="6"/>
        <end position="76"/>
    </location>
</feature>
<dbReference type="Proteomes" id="UP000755654">
    <property type="component" value="Unassembled WGS sequence"/>
</dbReference>
<dbReference type="RefSeq" id="WP_368356598.1">
    <property type="nucleotide sequence ID" value="NZ_JAAOMP010000158.1"/>
</dbReference>
<accession>A0ABS6A1S0</accession>
<dbReference type="EMBL" id="JAAOMP010000158">
    <property type="protein sequence ID" value="MBU2761394.1"/>
    <property type="molecule type" value="Genomic_DNA"/>
</dbReference>
<keyword evidence="3" id="KW-1185">Reference proteome</keyword>
<comment type="caution">
    <text evidence="2">The sequence shown here is derived from an EMBL/GenBank/DDBJ whole genome shotgun (WGS) entry which is preliminary data.</text>
</comment>
<name>A0ABS6A1S0_9PROT</name>
<protein>
    <recommendedName>
        <fullName evidence="1">DUF3322 domain-containing protein</fullName>
    </recommendedName>
</protein>
<dbReference type="Pfam" id="PF11795">
    <property type="entry name" value="DUF3322"/>
    <property type="match status" value="1"/>
</dbReference>
<evidence type="ECO:0000313" key="2">
    <source>
        <dbReference type="EMBL" id="MBU2761394.1"/>
    </source>
</evidence>
<gene>
    <name evidence="2" type="ORF">HAP95_14765</name>
</gene>
<dbReference type="InterPro" id="IPR024537">
    <property type="entry name" value="DUF3322"/>
</dbReference>
<reference evidence="2 3" key="1">
    <citation type="journal article" date="2021" name="ISME J.">
        <title>Genomic evolution of the class Acidithiobacillia: deep-branching Proteobacteria living in extreme acidic conditions.</title>
        <authorList>
            <person name="Moya-Beltran A."/>
            <person name="Beard S."/>
            <person name="Rojas-Villalobos C."/>
            <person name="Issotta F."/>
            <person name="Gallardo Y."/>
            <person name="Ulloa R."/>
            <person name="Giaveno A."/>
            <person name="Degli Esposti M."/>
            <person name="Johnson D.B."/>
            <person name="Quatrini R."/>
        </authorList>
    </citation>
    <scope>NUCLEOTIDE SEQUENCE [LARGE SCALE GENOMIC DNA]</scope>
    <source>
        <strain evidence="2 3">RW2</strain>
    </source>
</reference>
<sequence length="76" mass="9034">MTWTDPKQLKKQLMRLWERGELLRDAVTGKERFPLRLALKSPNSADITDHFEAVRAWATELASTKFVRVEWQELRH</sequence>